<keyword evidence="2" id="KW-0812">Transmembrane</keyword>
<evidence type="ECO:0000313" key="3">
    <source>
        <dbReference type="EMBL" id="KEF60413.1"/>
    </source>
</evidence>
<feature type="region of interest" description="Disordered" evidence="1">
    <location>
        <begin position="295"/>
        <end position="334"/>
    </location>
</feature>
<dbReference type="PANTHER" id="PTHR42912">
    <property type="entry name" value="METHYLTRANSFERASE"/>
    <property type="match status" value="1"/>
</dbReference>
<name>A0A072PM51_9EURO</name>
<dbReference type="VEuPathDB" id="FungiDB:A1O9_01974"/>
<dbReference type="OrthoDB" id="416496at2759"/>
<protein>
    <submittedName>
        <fullName evidence="3">Uncharacterized protein</fullName>
    </submittedName>
</protein>
<evidence type="ECO:0000256" key="2">
    <source>
        <dbReference type="SAM" id="Phobius"/>
    </source>
</evidence>
<dbReference type="GeneID" id="25276919"/>
<feature type="region of interest" description="Disordered" evidence="1">
    <location>
        <begin position="58"/>
        <end position="79"/>
    </location>
</feature>
<feature type="transmembrane region" description="Helical" evidence="2">
    <location>
        <begin position="102"/>
        <end position="125"/>
    </location>
</feature>
<dbReference type="EMBL" id="AMGV01000002">
    <property type="protein sequence ID" value="KEF60413.1"/>
    <property type="molecule type" value="Genomic_DNA"/>
</dbReference>
<dbReference type="SUPFAM" id="SSF53335">
    <property type="entry name" value="S-adenosyl-L-methionine-dependent methyltransferases"/>
    <property type="match status" value="1"/>
</dbReference>
<dbReference type="Gene3D" id="3.40.50.150">
    <property type="entry name" value="Vaccinia Virus protein VP39"/>
    <property type="match status" value="1"/>
</dbReference>
<keyword evidence="2" id="KW-0472">Membrane</keyword>
<dbReference type="InterPro" id="IPR029063">
    <property type="entry name" value="SAM-dependent_MTases_sf"/>
</dbReference>
<gene>
    <name evidence="3" type="ORF">A1O9_01974</name>
</gene>
<evidence type="ECO:0000256" key="1">
    <source>
        <dbReference type="SAM" id="MobiDB-lite"/>
    </source>
</evidence>
<sequence>MQSLQSSRIPHIALALISKRSSTRRCLNHTFQASEIRNHVYARSSMHHFDRHASTALKRMPRQKPVRRDPVDTTAPLPKPVYQPYTRPLPQFLQRLFVSKAAYFWGASIMGVAFGIYCTMTYISYRRAVERAKSLDLPQNADVSSRWLDLSRDFDDEVDLSERLARLHKKRAALCTQAHGNVLEVSCGTGRNMRFYDLRPLRQPSDTRVKSLVFNDQSEIMVYQAQKKYDKLQEAVEPINKFKGPVRFIVGDGGDRRVIRRPEGGFDVIIQTMGICSMANPVEFLKRLGTLARQPGEKSATAASTATGKQAEEAAEGPKATDYGSPDEEAEASKVSIDRGGKILLLEHGRSTVGFVNNFLDDVAKEHADRYGCWWNKDIEKVVNASGLVVESMNRSAFGTVYEYVLRPAPAVELKERGEKKA</sequence>
<dbReference type="GO" id="GO:0008168">
    <property type="term" value="F:methyltransferase activity"/>
    <property type="evidence" value="ECO:0007669"/>
    <property type="project" value="TreeGrafter"/>
</dbReference>
<organism evidence="3 4">
    <name type="scientific">Exophiala aquamarina CBS 119918</name>
    <dbReference type="NCBI Taxonomy" id="1182545"/>
    <lineage>
        <taxon>Eukaryota</taxon>
        <taxon>Fungi</taxon>
        <taxon>Dikarya</taxon>
        <taxon>Ascomycota</taxon>
        <taxon>Pezizomycotina</taxon>
        <taxon>Eurotiomycetes</taxon>
        <taxon>Chaetothyriomycetidae</taxon>
        <taxon>Chaetothyriales</taxon>
        <taxon>Herpotrichiellaceae</taxon>
        <taxon>Exophiala</taxon>
    </lineage>
</organism>
<dbReference type="CDD" id="cd02440">
    <property type="entry name" value="AdoMet_MTases"/>
    <property type="match status" value="1"/>
</dbReference>
<evidence type="ECO:0000313" key="4">
    <source>
        <dbReference type="Proteomes" id="UP000027920"/>
    </source>
</evidence>
<dbReference type="Proteomes" id="UP000027920">
    <property type="component" value="Unassembled WGS sequence"/>
</dbReference>
<comment type="caution">
    <text evidence="3">The sequence shown here is derived from an EMBL/GenBank/DDBJ whole genome shotgun (WGS) entry which is preliminary data.</text>
</comment>
<dbReference type="RefSeq" id="XP_013263003.1">
    <property type="nucleotide sequence ID" value="XM_013407549.1"/>
</dbReference>
<accession>A0A072PM51</accession>
<reference evidence="3 4" key="1">
    <citation type="submission" date="2013-03" db="EMBL/GenBank/DDBJ databases">
        <title>The Genome Sequence of Exophiala aquamarina CBS 119918.</title>
        <authorList>
            <consortium name="The Broad Institute Genomics Platform"/>
            <person name="Cuomo C."/>
            <person name="de Hoog S."/>
            <person name="Gorbushina A."/>
            <person name="Walker B."/>
            <person name="Young S.K."/>
            <person name="Zeng Q."/>
            <person name="Gargeya S."/>
            <person name="Fitzgerald M."/>
            <person name="Haas B."/>
            <person name="Abouelleil A."/>
            <person name="Allen A.W."/>
            <person name="Alvarado L."/>
            <person name="Arachchi H.M."/>
            <person name="Berlin A.M."/>
            <person name="Chapman S.B."/>
            <person name="Gainer-Dewar J."/>
            <person name="Goldberg J."/>
            <person name="Griggs A."/>
            <person name="Gujja S."/>
            <person name="Hansen M."/>
            <person name="Howarth C."/>
            <person name="Imamovic A."/>
            <person name="Ireland A."/>
            <person name="Larimer J."/>
            <person name="McCowan C."/>
            <person name="Murphy C."/>
            <person name="Pearson M."/>
            <person name="Poon T.W."/>
            <person name="Priest M."/>
            <person name="Roberts A."/>
            <person name="Saif S."/>
            <person name="Shea T."/>
            <person name="Sisk P."/>
            <person name="Sykes S."/>
            <person name="Wortman J."/>
            <person name="Nusbaum C."/>
            <person name="Birren B."/>
        </authorList>
    </citation>
    <scope>NUCLEOTIDE SEQUENCE [LARGE SCALE GENOMIC DNA]</scope>
    <source>
        <strain evidence="3 4">CBS 119918</strain>
    </source>
</reference>
<dbReference type="STRING" id="1182545.A0A072PM51"/>
<dbReference type="AlphaFoldDB" id="A0A072PM51"/>
<proteinExistence type="predicted"/>
<dbReference type="PANTHER" id="PTHR42912:SF83">
    <property type="entry name" value="METHYLTRANSFERASE TYPE 11 DOMAIN-CONTAINING PROTEIN"/>
    <property type="match status" value="1"/>
</dbReference>
<dbReference type="HOGENOM" id="CLU_037990_3_2_1"/>
<keyword evidence="2" id="KW-1133">Transmembrane helix</keyword>
<dbReference type="InterPro" id="IPR050508">
    <property type="entry name" value="Methyltransf_Superfamily"/>
</dbReference>
<keyword evidence="4" id="KW-1185">Reference proteome</keyword>
<dbReference type="Pfam" id="PF13489">
    <property type="entry name" value="Methyltransf_23"/>
    <property type="match status" value="1"/>
</dbReference>